<dbReference type="InterPro" id="IPR027417">
    <property type="entry name" value="P-loop_NTPase"/>
</dbReference>
<dbReference type="GO" id="GO:0009338">
    <property type="term" value="C:exodeoxyribonuclease V complex"/>
    <property type="evidence" value="ECO:0007669"/>
    <property type="project" value="InterPro"/>
</dbReference>
<dbReference type="Pfam" id="PF13245">
    <property type="entry name" value="AAA_19"/>
    <property type="match status" value="1"/>
</dbReference>
<gene>
    <name evidence="3" type="primary">recD</name>
    <name evidence="5" type="ORF">SAMN04488033_11671</name>
</gene>
<dbReference type="Pfam" id="PF13538">
    <property type="entry name" value="UvrD_C_2"/>
    <property type="match status" value="1"/>
</dbReference>
<dbReference type="SMART" id="SM00382">
    <property type="entry name" value="AAA"/>
    <property type="match status" value="1"/>
</dbReference>
<evidence type="ECO:0000256" key="2">
    <source>
        <dbReference type="ARBA" id="ARBA00022840"/>
    </source>
</evidence>
<dbReference type="PANTHER" id="PTHR43788:SF6">
    <property type="entry name" value="DNA HELICASE B"/>
    <property type="match status" value="1"/>
</dbReference>
<dbReference type="InterPro" id="IPR006344">
    <property type="entry name" value="RecD"/>
</dbReference>
<dbReference type="InterPro" id="IPR003593">
    <property type="entry name" value="AAA+_ATPase"/>
</dbReference>
<keyword evidence="3" id="KW-0269">Exonuclease</keyword>
<evidence type="ECO:0000313" key="6">
    <source>
        <dbReference type="Proteomes" id="UP000199116"/>
    </source>
</evidence>
<dbReference type="SUPFAM" id="SSF52540">
    <property type="entry name" value="P-loop containing nucleoside triphosphate hydrolases"/>
    <property type="match status" value="1"/>
</dbReference>
<dbReference type="Gene3D" id="3.40.50.300">
    <property type="entry name" value="P-loop containing nucleotide triphosphate hydrolases"/>
    <property type="match status" value="3"/>
</dbReference>
<dbReference type="Proteomes" id="UP000199116">
    <property type="component" value="Unassembled WGS sequence"/>
</dbReference>
<protein>
    <recommendedName>
        <fullName evidence="3">RecBCD enzyme subunit RecD</fullName>
        <ecNumber evidence="3">5.6.2.3</ecNumber>
    </recommendedName>
    <alternativeName>
        <fullName evidence="3">DNA 5'-3' helicase subunit RecD</fullName>
    </alternativeName>
    <alternativeName>
        <fullName evidence="3">Exonuclease V subunit RecD</fullName>
        <shortName evidence="3">ExoV subunit RecD</shortName>
    </alternativeName>
    <alternativeName>
        <fullName evidence="3">Helicase/nuclease RecBCD subunit RecD</fullName>
    </alternativeName>
</protein>
<evidence type="ECO:0000256" key="1">
    <source>
        <dbReference type="ARBA" id="ARBA00022741"/>
    </source>
</evidence>
<keyword evidence="6" id="KW-1185">Reference proteome</keyword>
<dbReference type="GO" id="GO:0043139">
    <property type="term" value="F:5'-3' DNA helicase activity"/>
    <property type="evidence" value="ECO:0007669"/>
    <property type="project" value="UniProtKB-UniRule"/>
</dbReference>
<keyword evidence="3" id="KW-0238">DNA-binding</keyword>
<keyword evidence="3" id="KW-0227">DNA damage</keyword>
<keyword evidence="2 3" id="KW-0067">ATP-binding</keyword>
<evidence type="ECO:0000256" key="3">
    <source>
        <dbReference type="HAMAP-Rule" id="MF_01487"/>
    </source>
</evidence>
<dbReference type="GO" id="GO:0017116">
    <property type="term" value="F:single-stranded DNA helicase activity"/>
    <property type="evidence" value="ECO:0007669"/>
    <property type="project" value="TreeGrafter"/>
</dbReference>
<evidence type="ECO:0000259" key="4">
    <source>
        <dbReference type="SMART" id="SM00382"/>
    </source>
</evidence>
<feature type="binding site" evidence="3">
    <location>
        <begin position="164"/>
        <end position="171"/>
    </location>
    <ligand>
        <name>ATP</name>
        <dbReference type="ChEBI" id="CHEBI:30616"/>
    </ligand>
</feature>
<keyword evidence="3" id="KW-0413">Isomerase</keyword>
<dbReference type="GO" id="GO:0000724">
    <property type="term" value="P:double-strand break repair via homologous recombination"/>
    <property type="evidence" value="ECO:0007669"/>
    <property type="project" value="UniProtKB-UniRule"/>
</dbReference>
<comment type="catalytic activity">
    <reaction evidence="3">
        <text>ATP + H2O = ADP + phosphate + H(+)</text>
        <dbReference type="Rhea" id="RHEA:13065"/>
        <dbReference type="ChEBI" id="CHEBI:15377"/>
        <dbReference type="ChEBI" id="CHEBI:15378"/>
        <dbReference type="ChEBI" id="CHEBI:30616"/>
        <dbReference type="ChEBI" id="CHEBI:43474"/>
        <dbReference type="ChEBI" id="CHEBI:456216"/>
        <dbReference type="EC" id="5.6.2.3"/>
    </reaction>
</comment>
<dbReference type="GO" id="GO:0003677">
    <property type="term" value="F:DNA binding"/>
    <property type="evidence" value="ECO:0007669"/>
    <property type="project" value="UniProtKB-UniRule"/>
</dbReference>
<dbReference type="NCBIfam" id="TIGR01447">
    <property type="entry name" value="recD"/>
    <property type="match status" value="1"/>
</dbReference>
<keyword evidence="3 5" id="KW-0347">Helicase</keyword>
<keyword evidence="3" id="KW-0540">Nuclease</keyword>
<dbReference type="CDD" id="cd17933">
    <property type="entry name" value="DEXSc_RecD-like"/>
    <property type="match status" value="1"/>
</dbReference>
<proteinExistence type="inferred from homology"/>
<keyword evidence="3" id="KW-0234">DNA repair</keyword>
<name>A0A1I2N201_9FLAO</name>
<sequence>MLKRLPSAHHQFAHFFPDENIRPLAYAVSLNLANQSICIDLSKDLEPLLKDWEQKEKPNLEDLRSYAAAYGSYIGKGLEDLKPFIYDNGNFYIRRYFSYESGVIDHTKRIAAVDKNLLRERFSSLNNSDFLKEMVLKRDKDVTIDWQVIAAITAYVQSFTVITGGPGTGKTTTVARILALLIKENPDCRVKLAAFTGKAGKRMEESLREATAKLEVSEEIRVKLTSFSALTLHRLLGYKKDSHFFRHNNENPIAADVVIVDEASMIDVPLFAKLLQAIGDNTRLILLGDQNQLTSVEAGSVFGDLCNSVDALNKFSGSFKDLINQSSSEQILEQSEVNTTPSELQDHVVELRKSWRVKDNVFISRLSKAVLLGKKGEVTVREIYESDPIKEKIIIDENYDPAVLESFAADFRKFIVEANKEGEQHTIKALEELNKLRILSPVREGKEGIYNLNRMVEGFLEKQGLIKVDSKDYENRPVMITRNNYELNVFNGDVGIIKYLRGTPHVYIVNNKGELKHHPTSYISDMETAFASTVHKSQGSEFEKVMVVLPKKFKERIMTRELLYTGITRAKKQLTLQATREVVLESMGNTIKRASGITNRMNQR</sequence>
<dbReference type="AlphaFoldDB" id="A0A1I2N201"/>
<accession>A0A1I2N201</accession>
<dbReference type="CDD" id="cd18809">
    <property type="entry name" value="SF1_C_RecD"/>
    <property type="match status" value="1"/>
</dbReference>
<organism evidence="5 6">
    <name type="scientific">Salegentibacter agarivorans</name>
    <dbReference type="NCBI Taxonomy" id="345907"/>
    <lineage>
        <taxon>Bacteria</taxon>
        <taxon>Pseudomonadati</taxon>
        <taxon>Bacteroidota</taxon>
        <taxon>Flavobacteriia</taxon>
        <taxon>Flavobacteriales</taxon>
        <taxon>Flavobacteriaceae</taxon>
        <taxon>Salegentibacter</taxon>
    </lineage>
</organism>
<dbReference type="RefSeq" id="WP_093305202.1">
    <property type="nucleotide sequence ID" value="NZ_FOOH01000016.1"/>
</dbReference>
<reference evidence="6" key="1">
    <citation type="submission" date="2016-10" db="EMBL/GenBank/DDBJ databases">
        <authorList>
            <person name="Varghese N."/>
            <person name="Submissions S."/>
        </authorList>
    </citation>
    <scope>NUCLEOTIDE SEQUENCE [LARGE SCALE GENOMIC DNA]</scope>
    <source>
        <strain evidence="6">DSM 23515</strain>
    </source>
</reference>
<dbReference type="EC" id="5.6.2.3" evidence="3"/>
<feature type="domain" description="AAA+ ATPase" evidence="4">
    <location>
        <begin position="156"/>
        <end position="419"/>
    </location>
</feature>
<keyword evidence="1 3" id="KW-0547">Nucleotide-binding</keyword>
<dbReference type="GO" id="GO:0008854">
    <property type="term" value="F:exodeoxyribonuclease V activity"/>
    <property type="evidence" value="ECO:0007669"/>
    <property type="project" value="InterPro"/>
</dbReference>
<comment type="function">
    <text evidence="3">A helicase/nuclease that prepares dsDNA breaks (DSB) for recombinational DNA repair. Binds to DSBs and unwinds DNA via a highly rapid and processive ATP-dependent bidirectional helicase activity. Unwinds dsDNA until it encounters a Chi (crossover hotspot instigator) sequence from the 3' direction. Cuts ssDNA a few nucleotides 3' to the Chi site. The properties and activities of the enzyme are changed at Chi. The Chi-altered holoenzyme produces a long 3'-ssDNA overhang and facilitates RecA-binding to the ssDNA for homologous DNA recombination and repair. Holoenzyme degrades any linearized DNA that is unable to undergo homologous recombination. In the holoenzyme this subunit has ssDNA-dependent ATPase and 5'-3' helicase activity. When added to pre-assembled RecBC greatly stimulates nuclease activity and augments holoenzyme processivity. Negatively regulates the RecA-loading ability of RecBCD.</text>
</comment>
<dbReference type="PANTHER" id="PTHR43788">
    <property type="entry name" value="DNA2/NAM7 HELICASE FAMILY MEMBER"/>
    <property type="match status" value="1"/>
</dbReference>
<evidence type="ECO:0000313" key="5">
    <source>
        <dbReference type="EMBL" id="SFF95767.1"/>
    </source>
</evidence>
<keyword evidence="3" id="KW-0378">Hydrolase</keyword>
<dbReference type="InterPro" id="IPR050534">
    <property type="entry name" value="Coronavir_polyprotein_1ab"/>
</dbReference>
<comment type="subunit">
    <text evidence="3">Heterotrimer of RecB, RecC and RecD. All subunits contribute to DNA-binding.</text>
</comment>
<dbReference type="InterPro" id="IPR027785">
    <property type="entry name" value="UvrD-like_helicase_C"/>
</dbReference>
<dbReference type="HAMAP" id="MF_01487">
    <property type="entry name" value="RecD"/>
    <property type="match status" value="1"/>
</dbReference>
<dbReference type="GO" id="GO:0005524">
    <property type="term" value="F:ATP binding"/>
    <property type="evidence" value="ECO:0007669"/>
    <property type="project" value="UniProtKB-UniRule"/>
</dbReference>
<dbReference type="GO" id="GO:0016887">
    <property type="term" value="F:ATP hydrolysis activity"/>
    <property type="evidence" value="ECO:0007669"/>
    <property type="project" value="RHEA"/>
</dbReference>
<comment type="miscellaneous">
    <text evidence="3">In the RecBCD complex, RecB has a slow 3'-5' helicase, an exonuclease activity and loads RecA onto ssDNA, RecD has a fast 5'-3' helicase activity, while RecC stimulates the ATPase and processivity of the RecB helicase and contributes to recognition of the Chi site.</text>
</comment>
<dbReference type="EMBL" id="FOOH01000016">
    <property type="protein sequence ID" value="SFF95767.1"/>
    <property type="molecule type" value="Genomic_DNA"/>
</dbReference>
<comment type="similarity">
    <text evidence="3">Belongs to the RecD family.</text>
</comment>